<name>A0A377PNS2_HAFAL</name>
<dbReference type="GO" id="GO:0009401">
    <property type="term" value="P:phosphoenolpyruvate-dependent sugar phosphotransferase system"/>
    <property type="evidence" value="ECO:0007669"/>
    <property type="project" value="TreeGrafter"/>
</dbReference>
<dbReference type="PANTHER" id="PTHR32502:SF2">
    <property type="entry name" value="D-TAGATOSE-1,6-BISPHOSPHATE ALDOLASE SUBUNIT KBAZ"/>
    <property type="match status" value="1"/>
</dbReference>
<dbReference type="InterPro" id="IPR013785">
    <property type="entry name" value="Aldolase_TIM"/>
</dbReference>
<comment type="pathway">
    <text evidence="1">Carbohydrate metabolism; D-tagatose 6-phosphate degradation; D-glyceraldehyde 3-phosphate and glycerone phosphate from D-tagatose 6-phosphate: step 2/2.</text>
</comment>
<evidence type="ECO:0000313" key="3">
    <source>
        <dbReference type="Proteomes" id="UP000254821"/>
    </source>
</evidence>
<dbReference type="GO" id="GO:0005975">
    <property type="term" value="P:carbohydrate metabolic process"/>
    <property type="evidence" value="ECO:0007669"/>
    <property type="project" value="InterPro"/>
</dbReference>
<dbReference type="PANTHER" id="PTHR32502">
    <property type="entry name" value="N-ACETYLGALACTOSAMINE PERMEASE II COMPONENT-RELATED"/>
    <property type="match status" value="1"/>
</dbReference>
<dbReference type="Proteomes" id="UP000254821">
    <property type="component" value="Unassembled WGS sequence"/>
</dbReference>
<dbReference type="UniPathway" id="UPA00704">
    <property type="reaction ID" value="UER00716"/>
</dbReference>
<accession>A0A377PNS2</accession>
<dbReference type="InterPro" id="IPR050303">
    <property type="entry name" value="GatZ_KbaZ_carbometab"/>
</dbReference>
<protein>
    <submittedName>
        <fullName evidence="2">D-tagatose-1,6-bisphosphate aldolase subunit kbaZ</fullName>
    </submittedName>
</protein>
<dbReference type="AlphaFoldDB" id="A0A377PNS2"/>
<gene>
    <name evidence="2" type="primary">kbaZ</name>
    <name evidence="2" type="ORF">NCTC8105_04046</name>
</gene>
<sequence>MQPLLQLIRRHKSGEAVGIYSVCSAHPWVLESALLLAKARHSAVLIEATSNQVNQFGGYTGMTPAQFRDAVWAQADRVGLSRERVWLGGDHLGPNAWQERSADEAMQLAETLIHDYVSAGFRKIHLDCSMSCLGDPVPLGDMEVAARAARLCAVAENAWQQVGGERPVYVIGTEVPVPGGAQEDMDGMQVTTPQAAAATLDIHQKAWCKAGLDSVWERSDCASRTAGRRV</sequence>
<dbReference type="SUPFAM" id="SSF51569">
    <property type="entry name" value="Aldolase"/>
    <property type="match status" value="1"/>
</dbReference>
<dbReference type="GO" id="GO:0005886">
    <property type="term" value="C:plasma membrane"/>
    <property type="evidence" value="ECO:0007669"/>
    <property type="project" value="TreeGrafter"/>
</dbReference>
<dbReference type="InterPro" id="IPR012062">
    <property type="entry name" value="GatZ/KbaZ-like"/>
</dbReference>
<proteinExistence type="predicted"/>
<evidence type="ECO:0000313" key="2">
    <source>
        <dbReference type="EMBL" id="STQ81850.1"/>
    </source>
</evidence>
<evidence type="ECO:0000256" key="1">
    <source>
        <dbReference type="ARBA" id="ARBA00005191"/>
    </source>
</evidence>
<dbReference type="GO" id="GO:2001059">
    <property type="term" value="P:D-tagatose 6-phosphate catabolic process"/>
    <property type="evidence" value="ECO:0007669"/>
    <property type="project" value="UniProtKB-UniPathway"/>
</dbReference>
<reference evidence="2 3" key="1">
    <citation type="submission" date="2018-06" db="EMBL/GenBank/DDBJ databases">
        <authorList>
            <consortium name="Pathogen Informatics"/>
            <person name="Doyle S."/>
        </authorList>
    </citation>
    <scope>NUCLEOTIDE SEQUENCE [LARGE SCALE GENOMIC DNA]</scope>
    <source>
        <strain evidence="2 3">NCTC8105</strain>
    </source>
</reference>
<organism evidence="2 3">
    <name type="scientific">Hafnia alvei</name>
    <dbReference type="NCBI Taxonomy" id="569"/>
    <lineage>
        <taxon>Bacteria</taxon>
        <taxon>Pseudomonadati</taxon>
        <taxon>Pseudomonadota</taxon>
        <taxon>Gammaproteobacteria</taxon>
        <taxon>Enterobacterales</taxon>
        <taxon>Hafniaceae</taxon>
        <taxon>Hafnia</taxon>
    </lineage>
</organism>
<dbReference type="EMBL" id="UGHP01000001">
    <property type="protein sequence ID" value="STQ81850.1"/>
    <property type="molecule type" value="Genomic_DNA"/>
</dbReference>
<dbReference type="Pfam" id="PF08013">
    <property type="entry name" value="GatZ_KbaZ-like"/>
    <property type="match status" value="1"/>
</dbReference>
<dbReference type="Gene3D" id="3.20.20.70">
    <property type="entry name" value="Aldolase class I"/>
    <property type="match status" value="1"/>
</dbReference>